<dbReference type="Gene3D" id="1.10.1450.10">
    <property type="entry name" value="Tetraspanin"/>
    <property type="match status" value="1"/>
</dbReference>
<dbReference type="InterPro" id="IPR008952">
    <property type="entry name" value="Tetraspanin_EC2_sf"/>
</dbReference>
<dbReference type="AlphaFoldDB" id="A0A9N9QLR8"/>
<sequence length="326" mass="35168">MNLSCSSKMIKYLMFGFNLFFVISGIIIIAVGAAVKTVYTEYSQFLDGKYFSLPNMLIATGALIFMISFFGCCGALKESWIMLGIFSILLFIIFVFEFASGIAGYVLKGKTADYLDSTLRANLLVYNQTHDVWDLIQTTFQCCGVDNYHDWQGHLNGTYDLPLSCCPTVSGVTAAFYCNSRNDTTISTTTSVLSTTSTDSSTATTTVSSTTTTTLATTPTTKNTSETSESTPTSPTTPSSTTPKLEPSSSDPNVRRKRALIDENSTPHPSTSPPYAAGCKAAFGDYVKKHAVQIGGCALGLAVVQILGIAFSCHLVRQLKNGYYST</sequence>
<keyword evidence="3 6" id="KW-1133">Transmembrane helix</keyword>
<evidence type="ECO:0000256" key="4">
    <source>
        <dbReference type="ARBA" id="ARBA00023136"/>
    </source>
</evidence>
<dbReference type="SUPFAM" id="SSF48652">
    <property type="entry name" value="Tetraspanin"/>
    <property type="match status" value="1"/>
</dbReference>
<evidence type="ECO:0000256" key="6">
    <source>
        <dbReference type="SAM" id="Phobius"/>
    </source>
</evidence>
<evidence type="ECO:0000256" key="3">
    <source>
        <dbReference type="ARBA" id="ARBA00022989"/>
    </source>
</evidence>
<comment type="subcellular location">
    <subcellularLocation>
        <location evidence="1">Membrane</location>
        <topology evidence="1">Multi-pass membrane protein</topology>
    </subcellularLocation>
</comment>
<feature type="region of interest" description="Disordered" evidence="5">
    <location>
        <begin position="191"/>
        <end position="254"/>
    </location>
</feature>
<name>A0A9N9QLR8_9CUCU</name>
<organism evidence="7 8">
    <name type="scientific">Ceutorhynchus assimilis</name>
    <name type="common">cabbage seed weevil</name>
    <dbReference type="NCBI Taxonomy" id="467358"/>
    <lineage>
        <taxon>Eukaryota</taxon>
        <taxon>Metazoa</taxon>
        <taxon>Ecdysozoa</taxon>
        <taxon>Arthropoda</taxon>
        <taxon>Hexapoda</taxon>
        <taxon>Insecta</taxon>
        <taxon>Pterygota</taxon>
        <taxon>Neoptera</taxon>
        <taxon>Endopterygota</taxon>
        <taxon>Coleoptera</taxon>
        <taxon>Polyphaga</taxon>
        <taxon>Cucujiformia</taxon>
        <taxon>Curculionidae</taxon>
        <taxon>Ceutorhynchinae</taxon>
        <taxon>Ceutorhynchus</taxon>
    </lineage>
</organism>
<dbReference type="PRINTS" id="PR00259">
    <property type="entry name" value="TMFOUR"/>
</dbReference>
<evidence type="ECO:0000256" key="2">
    <source>
        <dbReference type="ARBA" id="ARBA00022692"/>
    </source>
</evidence>
<evidence type="ECO:0008006" key="9">
    <source>
        <dbReference type="Google" id="ProtNLM"/>
    </source>
</evidence>
<evidence type="ECO:0000313" key="8">
    <source>
        <dbReference type="Proteomes" id="UP001152799"/>
    </source>
</evidence>
<proteinExistence type="predicted"/>
<evidence type="ECO:0000256" key="1">
    <source>
        <dbReference type="ARBA" id="ARBA00004141"/>
    </source>
</evidence>
<dbReference type="CDD" id="cd03127">
    <property type="entry name" value="tetraspanin_LEL"/>
    <property type="match status" value="1"/>
</dbReference>
<reference evidence="7" key="1">
    <citation type="submission" date="2022-01" db="EMBL/GenBank/DDBJ databases">
        <authorList>
            <person name="King R."/>
        </authorList>
    </citation>
    <scope>NUCLEOTIDE SEQUENCE</scope>
</reference>
<keyword evidence="4 6" id="KW-0472">Membrane</keyword>
<feature type="transmembrane region" description="Helical" evidence="6">
    <location>
        <begin position="12"/>
        <end position="35"/>
    </location>
</feature>
<feature type="transmembrane region" description="Helical" evidence="6">
    <location>
        <begin position="83"/>
        <end position="107"/>
    </location>
</feature>
<dbReference type="GO" id="GO:0005886">
    <property type="term" value="C:plasma membrane"/>
    <property type="evidence" value="ECO:0007669"/>
    <property type="project" value="TreeGrafter"/>
</dbReference>
<dbReference type="InterPro" id="IPR018499">
    <property type="entry name" value="Tetraspanin/Peripherin"/>
</dbReference>
<keyword evidence="8" id="KW-1185">Reference proteome</keyword>
<accession>A0A9N9QLR8</accession>
<keyword evidence="2 6" id="KW-0812">Transmembrane</keyword>
<dbReference type="PANTHER" id="PTHR19282">
    <property type="entry name" value="TETRASPANIN"/>
    <property type="match status" value="1"/>
</dbReference>
<feature type="transmembrane region" description="Helical" evidence="6">
    <location>
        <begin position="55"/>
        <end position="76"/>
    </location>
</feature>
<protein>
    <recommendedName>
        <fullName evidence="9">Tetraspanin</fullName>
    </recommendedName>
</protein>
<feature type="compositionally biased region" description="Low complexity" evidence="5">
    <location>
        <begin position="191"/>
        <end position="250"/>
    </location>
</feature>
<dbReference type="Proteomes" id="UP001152799">
    <property type="component" value="Chromosome 16"/>
</dbReference>
<dbReference type="Pfam" id="PF00335">
    <property type="entry name" value="Tetraspanin"/>
    <property type="match status" value="1"/>
</dbReference>
<gene>
    <name evidence="7" type="ORF">CEUTPL_LOCUS4579</name>
</gene>
<dbReference type="OrthoDB" id="10033535at2759"/>
<evidence type="ECO:0000256" key="5">
    <source>
        <dbReference type="SAM" id="MobiDB-lite"/>
    </source>
</evidence>
<dbReference type="EMBL" id="OU892292">
    <property type="protein sequence ID" value="CAG9763930.1"/>
    <property type="molecule type" value="Genomic_DNA"/>
</dbReference>
<evidence type="ECO:0000313" key="7">
    <source>
        <dbReference type="EMBL" id="CAG9763930.1"/>
    </source>
</evidence>
<dbReference type="PANTHER" id="PTHR19282:SF456">
    <property type="entry name" value="CD63 MOLECULE"/>
    <property type="match status" value="1"/>
</dbReference>